<dbReference type="CDD" id="cd03467">
    <property type="entry name" value="Rieske"/>
    <property type="match status" value="1"/>
</dbReference>
<organism evidence="13 14">
    <name type="scientific">Nocardioides aquaticus</name>
    <dbReference type="NCBI Taxonomy" id="160826"/>
    <lineage>
        <taxon>Bacteria</taxon>
        <taxon>Bacillati</taxon>
        <taxon>Actinomycetota</taxon>
        <taxon>Actinomycetes</taxon>
        <taxon>Propionibacteriales</taxon>
        <taxon>Nocardioidaceae</taxon>
        <taxon>Nocardioides</taxon>
    </lineage>
</organism>
<dbReference type="InterPro" id="IPR006311">
    <property type="entry name" value="TAT_signal"/>
</dbReference>
<evidence type="ECO:0000256" key="9">
    <source>
        <dbReference type="ARBA" id="ARBA00034078"/>
    </source>
</evidence>
<keyword evidence="5" id="KW-0408">Iron</keyword>
<dbReference type="Proteomes" id="UP000679307">
    <property type="component" value="Chromosome"/>
</dbReference>
<keyword evidence="11" id="KW-0732">Signal</keyword>
<gene>
    <name evidence="13" type="primary">qcrA_2</name>
    <name evidence="13" type="ORF">ENKNEFLB_02512</name>
</gene>
<evidence type="ECO:0000256" key="4">
    <source>
        <dbReference type="ARBA" id="ARBA00022723"/>
    </source>
</evidence>
<proteinExistence type="predicted"/>
<dbReference type="InterPro" id="IPR017941">
    <property type="entry name" value="Rieske_2Fe-2S"/>
</dbReference>
<dbReference type="PROSITE" id="PS51318">
    <property type="entry name" value="TAT"/>
    <property type="match status" value="1"/>
</dbReference>
<keyword evidence="4" id="KW-0479">Metal-binding</keyword>
<dbReference type="PRINTS" id="PR00162">
    <property type="entry name" value="RIESKE"/>
</dbReference>
<comment type="cofactor">
    <cofactor evidence="9">
        <name>[2Fe-2S] cluster</name>
        <dbReference type="ChEBI" id="CHEBI:190135"/>
    </cofactor>
</comment>
<dbReference type="EMBL" id="CP075371">
    <property type="protein sequence ID" value="QVT80121.1"/>
    <property type="molecule type" value="Genomic_DNA"/>
</dbReference>
<evidence type="ECO:0000256" key="11">
    <source>
        <dbReference type="SAM" id="SignalP"/>
    </source>
</evidence>
<evidence type="ECO:0000313" key="14">
    <source>
        <dbReference type="Proteomes" id="UP000679307"/>
    </source>
</evidence>
<evidence type="ECO:0000313" key="13">
    <source>
        <dbReference type="EMBL" id="QVT80121.1"/>
    </source>
</evidence>
<evidence type="ECO:0000259" key="12">
    <source>
        <dbReference type="PROSITE" id="PS51296"/>
    </source>
</evidence>
<dbReference type="PANTHER" id="PTHR10134">
    <property type="entry name" value="CYTOCHROME B-C1 COMPLEX SUBUNIT RIESKE, MITOCHONDRIAL"/>
    <property type="match status" value="1"/>
</dbReference>
<feature type="domain" description="Rieske" evidence="12">
    <location>
        <begin position="53"/>
        <end position="145"/>
    </location>
</feature>
<feature type="signal peptide" evidence="11">
    <location>
        <begin position="1"/>
        <end position="30"/>
    </location>
</feature>
<dbReference type="InterPro" id="IPR014349">
    <property type="entry name" value="Rieske_Fe-S_prot"/>
</dbReference>
<feature type="compositionally biased region" description="Low complexity" evidence="10">
    <location>
        <begin position="35"/>
        <end position="54"/>
    </location>
</feature>
<evidence type="ECO:0000256" key="5">
    <source>
        <dbReference type="ARBA" id="ARBA00023004"/>
    </source>
</evidence>
<dbReference type="Pfam" id="PF00355">
    <property type="entry name" value="Rieske"/>
    <property type="match status" value="1"/>
</dbReference>
<dbReference type="InterPro" id="IPR036922">
    <property type="entry name" value="Rieske_2Fe-2S_sf"/>
</dbReference>
<keyword evidence="14" id="KW-1185">Reference proteome</keyword>
<evidence type="ECO:0000256" key="7">
    <source>
        <dbReference type="ARBA" id="ARBA00023157"/>
    </source>
</evidence>
<evidence type="ECO:0000256" key="8">
    <source>
        <dbReference type="ARBA" id="ARBA00029586"/>
    </source>
</evidence>
<keyword evidence="6" id="KW-0411">Iron-sulfur</keyword>
<keyword evidence="7" id="KW-1015">Disulfide bond</keyword>
<keyword evidence="3" id="KW-0001">2Fe-2S</keyword>
<reference evidence="13 14" key="1">
    <citation type="submission" date="2021-05" db="EMBL/GenBank/DDBJ databases">
        <title>Complete genome of Nocardioides aquaticus KCTC 9944T isolated from meromictic and hypersaline Ekho Lake, Antarctica.</title>
        <authorList>
            <person name="Hwang K."/>
            <person name="Kim K.M."/>
            <person name="Choe H."/>
        </authorList>
    </citation>
    <scope>NUCLEOTIDE SEQUENCE [LARGE SCALE GENOMIC DNA]</scope>
    <source>
        <strain evidence="13 14">KCTC 9944</strain>
    </source>
</reference>
<evidence type="ECO:0000256" key="2">
    <source>
        <dbReference type="ARBA" id="ARBA00015816"/>
    </source>
</evidence>
<evidence type="ECO:0000256" key="10">
    <source>
        <dbReference type="SAM" id="MobiDB-lite"/>
    </source>
</evidence>
<dbReference type="RefSeq" id="WP_214055725.1">
    <property type="nucleotide sequence ID" value="NZ_BAAAHS010000021.1"/>
</dbReference>
<dbReference type="Gene3D" id="2.102.10.10">
    <property type="entry name" value="Rieske [2Fe-2S] iron-sulphur domain"/>
    <property type="match status" value="1"/>
</dbReference>
<evidence type="ECO:0000256" key="1">
    <source>
        <dbReference type="ARBA" id="ARBA00002494"/>
    </source>
</evidence>
<feature type="chain" id="PRO_5046091556" description="Cytochrome bc1 complex Rieske iron-sulfur subunit" evidence="11">
    <location>
        <begin position="31"/>
        <end position="146"/>
    </location>
</feature>
<name>A0ABX8EHZ6_9ACTN</name>
<dbReference type="SUPFAM" id="SSF50022">
    <property type="entry name" value="ISP domain"/>
    <property type="match status" value="1"/>
</dbReference>
<dbReference type="PROSITE" id="PS51257">
    <property type="entry name" value="PROKAR_LIPOPROTEIN"/>
    <property type="match status" value="1"/>
</dbReference>
<evidence type="ECO:0000256" key="3">
    <source>
        <dbReference type="ARBA" id="ARBA00022714"/>
    </source>
</evidence>
<protein>
    <recommendedName>
        <fullName evidence="2">Cytochrome bc1 complex Rieske iron-sulfur subunit</fullName>
    </recommendedName>
    <alternativeName>
        <fullName evidence="8">Cytochrome bc1 reductase complex subunit QcrA</fullName>
    </alternativeName>
</protein>
<accession>A0ABX8EHZ6</accession>
<dbReference type="InterPro" id="IPR005805">
    <property type="entry name" value="Rieske_Fe-S_prot_C"/>
</dbReference>
<dbReference type="PROSITE" id="PS51296">
    <property type="entry name" value="RIESKE"/>
    <property type="match status" value="1"/>
</dbReference>
<comment type="function">
    <text evidence="1">Iron-sulfur subunit of the cytochrome bc1 complex, an essential component of the respiratory electron transport chain required for ATP synthesis. The bc1 complex catalyzes the oxidation of menaquinol and the reduction of cytochrome c in the respiratory chain. The bc1 complex operates through a Q-cycle mechanism that couples electron transfer to generation of the proton gradient that drives ATP synthesis.</text>
</comment>
<evidence type="ECO:0000256" key="6">
    <source>
        <dbReference type="ARBA" id="ARBA00023014"/>
    </source>
</evidence>
<feature type="region of interest" description="Disordered" evidence="10">
    <location>
        <begin position="35"/>
        <end position="59"/>
    </location>
</feature>
<sequence length="146" mass="14187">MADAVRPPCLSRRRALSGAATLGLAAPVLAACGGSDSAGDSPASAAPSPQADGPLAATADVPVGSGVILEEQGVVLTQPTEGDFKAFSSICTHQGCPVTGIDEAGISCTCHGSLFSLDTGEPESGPASSPLPAVEVTVEGGEISLA</sequence>